<name>A0A6N8JMB5_9ACTN</name>
<keyword evidence="6" id="KW-0285">Flavoprotein</keyword>
<organism evidence="12 13">
    <name type="scientific">Adlercreutzia mucosicola</name>
    <dbReference type="NCBI Taxonomy" id="580026"/>
    <lineage>
        <taxon>Bacteria</taxon>
        <taxon>Bacillati</taxon>
        <taxon>Actinomycetota</taxon>
        <taxon>Coriobacteriia</taxon>
        <taxon>Eggerthellales</taxon>
        <taxon>Eggerthellaceae</taxon>
        <taxon>Adlercreutzia</taxon>
    </lineage>
</organism>
<dbReference type="AlphaFoldDB" id="A0A6N8JMB5"/>
<evidence type="ECO:0000313" key="13">
    <source>
        <dbReference type="Proteomes" id="UP000463388"/>
    </source>
</evidence>
<evidence type="ECO:0000256" key="1">
    <source>
        <dbReference type="ARBA" id="ARBA00001917"/>
    </source>
</evidence>
<evidence type="ECO:0000256" key="6">
    <source>
        <dbReference type="ARBA" id="ARBA00022630"/>
    </source>
</evidence>
<feature type="signal peptide" evidence="10">
    <location>
        <begin position="1"/>
        <end position="31"/>
    </location>
</feature>
<dbReference type="EC" id="1.3.99.33" evidence="4"/>
<evidence type="ECO:0000256" key="4">
    <source>
        <dbReference type="ARBA" id="ARBA00013137"/>
    </source>
</evidence>
<dbReference type="GO" id="GO:0033765">
    <property type="term" value="F:steroid dehydrogenase activity, acting on the CH-CH group of donors"/>
    <property type="evidence" value="ECO:0007669"/>
    <property type="project" value="UniProtKB-ARBA"/>
</dbReference>
<evidence type="ECO:0000256" key="7">
    <source>
        <dbReference type="ARBA" id="ARBA00022827"/>
    </source>
</evidence>
<dbReference type="InterPro" id="IPR027477">
    <property type="entry name" value="Succ_DH/fumarate_Rdtase_cat_sf"/>
</dbReference>
<dbReference type="PROSITE" id="PS51318">
    <property type="entry name" value="TAT"/>
    <property type="match status" value="1"/>
</dbReference>
<dbReference type="Pfam" id="PF00890">
    <property type="entry name" value="FAD_binding_2"/>
    <property type="match status" value="1"/>
</dbReference>
<evidence type="ECO:0000256" key="3">
    <source>
        <dbReference type="ARBA" id="ARBA00008040"/>
    </source>
</evidence>
<dbReference type="InterPro" id="IPR050315">
    <property type="entry name" value="FAD-oxidoreductase_2"/>
</dbReference>
<dbReference type="Pfam" id="PF04205">
    <property type="entry name" value="FMN_bind"/>
    <property type="match status" value="2"/>
</dbReference>
<keyword evidence="8" id="KW-0560">Oxidoreductase</keyword>
<accession>A0A6N8JMB5</accession>
<protein>
    <recommendedName>
        <fullName evidence="5">Urocanate reductase</fullName>
        <ecNumber evidence="4">1.3.99.33</ecNumber>
    </recommendedName>
</protein>
<evidence type="ECO:0000256" key="2">
    <source>
        <dbReference type="ARBA" id="ARBA00001974"/>
    </source>
</evidence>
<dbReference type="InterPro" id="IPR007329">
    <property type="entry name" value="FMN-bd"/>
</dbReference>
<comment type="cofactor">
    <cofactor evidence="1">
        <name>FMN</name>
        <dbReference type="ChEBI" id="CHEBI:58210"/>
    </cofactor>
</comment>
<reference evidence="12 13" key="1">
    <citation type="submission" date="2019-12" db="EMBL/GenBank/DDBJ databases">
        <title>Microbes associate with the intestines of laboratory mice.</title>
        <authorList>
            <person name="Navarre W."/>
            <person name="Wong E."/>
        </authorList>
    </citation>
    <scope>NUCLEOTIDE SEQUENCE [LARGE SCALE GENOMIC DNA]</scope>
    <source>
        <strain evidence="12 13">NM66_B29</strain>
    </source>
</reference>
<dbReference type="PANTHER" id="PTHR43400">
    <property type="entry name" value="FUMARATE REDUCTASE"/>
    <property type="match status" value="1"/>
</dbReference>
<dbReference type="InterPro" id="IPR006311">
    <property type="entry name" value="TAT_signal"/>
</dbReference>
<keyword evidence="10" id="KW-0732">Signal</keyword>
<dbReference type="Gene3D" id="3.90.1010.20">
    <property type="match status" value="1"/>
</dbReference>
<dbReference type="Proteomes" id="UP000463388">
    <property type="component" value="Unassembled WGS sequence"/>
</dbReference>
<dbReference type="SMART" id="SM00900">
    <property type="entry name" value="FMN_bind"/>
    <property type="match status" value="2"/>
</dbReference>
<dbReference type="SUPFAM" id="SSF51905">
    <property type="entry name" value="FAD/NAD(P)-binding domain"/>
    <property type="match status" value="1"/>
</dbReference>
<dbReference type="InterPro" id="IPR036188">
    <property type="entry name" value="FAD/NAD-bd_sf"/>
</dbReference>
<dbReference type="GO" id="GO:0016020">
    <property type="term" value="C:membrane"/>
    <property type="evidence" value="ECO:0007669"/>
    <property type="project" value="InterPro"/>
</dbReference>
<dbReference type="EMBL" id="WSRR01000002">
    <property type="protein sequence ID" value="MVX60217.1"/>
    <property type="molecule type" value="Genomic_DNA"/>
</dbReference>
<evidence type="ECO:0000256" key="8">
    <source>
        <dbReference type="ARBA" id="ARBA00023002"/>
    </source>
</evidence>
<feature type="domain" description="FMN-binding" evidence="11">
    <location>
        <begin position="60"/>
        <end position="136"/>
    </location>
</feature>
<feature type="domain" description="FMN-binding" evidence="11">
    <location>
        <begin position="159"/>
        <end position="239"/>
    </location>
</feature>
<proteinExistence type="inferred from homology"/>
<dbReference type="PANTHER" id="PTHR43400:SF7">
    <property type="entry name" value="FAD-DEPENDENT OXIDOREDUCTASE 2 FAD BINDING DOMAIN-CONTAINING PROTEIN"/>
    <property type="match status" value="1"/>
</dbReference>
<sequence>MGEMLKHKGLSRRSFLKGAALGLAGAGAVGAALPLAGCAGGGADKMAATGEATASATVPGFGGDVTVELTVDRGSGSVVAATIDAPMETPNRGGRAATVMQEAMAENATIDVDAVSGATVTSEAIKSASVQAYNEAIGAAEDASSAVMKPGTYTGYAKGYWQIWDLPVTITVNDRSILKIEVPDDRFQHGETEVILQSVKDLLFPRIIENQSVAVDAVTGATASSNAVKSAITQALKEALEAGGSNPHAVSAFQVAPEKPEPSDPETIDVDVCVVGMGTGGIIAMKRACECIRAMNGGGRVSLLGIDRAGKYGGKSALTHEGCAVNPPQYMEAINGGEPFVDAERFKEKWKHFTTTDGTQMAKEDVIDLFFAESGNTIDWLYGQDWIFGSMGKPNPMTEGLTSYNVALTSNTDVGTYEDRRAVLDTYYKQMLAAVEAQGGRYMLETEGYELITEGDRVTGVKARNLYTGQEYVINAKAIIMNTGGFSANPDMVNELLDEPWRGERKRIGTDQDTGAMIQAALNIGAGTFNIGMSPNVMHVTCDHWLSRYPINFYDDVLDGRTGRYKTWTLNNIPLACGITADAIMVNQEGKRYMDEARYESFSADIDSESWPCFAAGSCFYTILSDEVLSTIANEGFNNIPKFEGYCSQGDIPGEMPVPEVYEGLEFSIEEGMAWKADTLSALAEQIGVPAATLEETVAAYNKLVEAGADTDFGKDPKFLKKIATGPFYAVQVFNASFSTAGGLDVDTQIRVLKDDHATPIEGLYAIGVDSMGVLLNPNHNYVGFGGVAQGWLWTSGRLAAEDAARYINETYGGFTYVSPALVDVEAKSTAR</sequence>
<comment type="catalytic activity">
    <reaction evidence="9">
        <text>dihydrourocanate + A = urocanate + AH2</text>
        <dbReference type="Rhea" id="RHEA:36059"/>
        <dbReference type="ChEBI" id="CHEBI:13193"/>
        <dbReference type="ChEBI" id="CHEBI:17499"/>
        <dbReference type="ChEBI" id="CHEBI:27247"/>
        <dbReference type="ChEBI" id="CHEBI:72991"/>
        <dbReference type="EC" id="1.3.99.33"/>
    </reaction>
</comment>
<dbReference type="InterPro" id="IPR003953">
    <property type="entry name" value="FAD-dep_OxRdtase_2_FAD-bd"/>
</dbReference>
<dbReference type="GO" id="GO:0010181">
    <property type="term" value="F:FMN binding"/>
    <property type="evidence" value="ECO:0007669"/>
    <property type="project" value="InterPro"/>
</dbReference>
<evidence type="ECO:0000256" key="5">
    <source>
        <dbReference type="ARBA" id="ARBA00015872"/>
    </source>
</evidence>
<dbReference type="Gene3D" id="3.50.50.60">
    <property type="entry name" value="FAD/NAD(P)-binding domain"/>
    <property type="match status" value="1"/>
</dbReference>
<dbReference type="OrthoDB" id="9806724at2"/>
<feature type="chain" id="PRO_5026720501" description="Urocanate reductase" evidence="10">
    <location>
        <begin position="32"/>
        <end position="832"/>
    </location>
</feature>
<evidence type="ECO:0000313" key="12">
    <source>
        <dbReference type="EMBL" id="MVX60217.1"/>
    </source>
</evidence>
<comment type="similarity">
    <text evidence="3">Belongs to the FAD-dependent oxidoreductase 2 family. FRD/SDH subfamily.</text>
</comment>
<evidence type="ECO:0000256" key="10">
    <source>
        <dbReference type="SAM" id="SignalP"/>
    </source>
</evidence>
<comment type="caution">
    <text evidence="12">The sequence shown here is derived from an EMBL/GenBank/DDBJ whole genome shotgun (WGS) entry which is preliminary data.</text>
</comment>
<dbReference type="SUPFAM" id="SSF56425">
    <property type="entry name" value="Succinate dehydrogenase/fumarate reductase flavoprotein, catalytic domain"/>
    <property type="match status" value="1"/>
</dbReference>
<dbReference type="Gene3D" id="3.90.700.10">
    <property type="entry name" value="Succinate dehydrogenase/fumarate reductase flavoprotein, catalytic domain"/>
    <property type="match status" value="1"/>
</dbReference>
<keyword evidence="13" id="KW-1185">Reference proteome</keyword>
<comment type="cofactor">
    <cofactor evidence="2">
        <name>FAD</name>
        <dbReference type="ChEBI" id="CHEBI:57692"/>
    </cofactor>
</comment>
<dbReference type="RefSeq" id="WP_160344629.1">
    <property type="nucleotide sequence ID" value="NZ_WSRR01000002.1"/>
</dbReference>
<gene>
    <name evidence="12" type="ORF">GKZ27_01855</name>
</gene>
<evidence type="ECO:0000259" key="11">
    <source>
        <dbReference type="SMART" id="SM00900"/>
    </source>
</evidence>
<evidence type="ECO:0000256" key="9">
    <source>
        <dbReference type="ARBA" id="ARBA00049922"/>
    </source>
</evidence>
<keyword evidence="7" id="KW-0274">FAD</keyword>